<accession>A0A6N7EH80</accession>
<dbReference type="GO" id="GO:0016705">
    <property type="term" value="F:oxidoreductase activity, acting on paired donors, with incorporation or reduction of molecular oxygen"/>
    <property type="evidence" value="ECO:0007669"/>
    <property type="project" value="InterPro"/>
</dbReference>
<organism evidence="5 6">
    <name type="scientific">Georgenia subflava</name>
    <dbReference type="NCBI Taxonomy" id="1622177"/>
    <lineage>
        <taxon>Bacteria</taxon>
        <taxon>Bacillati</taxon>
        <taxon>Actinomycetota</taxon>
        <taxon>Actinomycetes</taxon>
        <taxon>Micrococcales</taxon>
        <taxon>Bogoriellaceae</taxon>
        <taxon>Georgenia</taxon>
    </lineage>
</organism>
<dbReference type="SUPFAM" id="SSF51679">
    <property type="entry name" value="Bacterial luciferase-like"/>
    <property type="match status" value="1"/>
</dbReference>
<name>A0A6N7EH80_9MICO</name>
<comment type="caution">
    <text evidence="5">The sequence shown here is derived from an EMBL/GenBank/DDBJ whole genome shotgun (WGS) entry which is preliminary data.</text>
</comment>
<dbReference type="GO" id="GO:0004497">
    <property type="term" value="F:monooxygenase activity"/>
    <property type="evidence" value="ECO:0007669"/>
    <property type="project" value="UniProtKB-KW"/>
</dbReference>
<evidence type="ECO:0000256" key="2">
    <source>
        <dbReference type="ARBA" id="ARBA00023033"/>
    </source>
</evidence>
<feature type="region of interest" description="Disordered" evidence="3">
    <location>
        <begin position="1"/>
        <end position="27"/>
    </location>
</feature>
<dbReference type="GO" id="GO:0005829">
    <property type="term" value="C:cytosol"/>
    <property type="evidence" value="ECO:0007669"/>
    <property type="project" value="TreeGrafter"/>
</dbReference>
<sequence>MARGTRSQAPVRPPVPRTAVHPQTGCSTRHLPAACGVRRAARGARRAACGGIVRPALRLPQSIPLHLPGGRTLDKQLELGLDTFGDVTAGTDGPKSHPQVLRDVVAQGVLADQVGLDFIGIGEHHREDFAVSAPEVVLAAIAGRTERIHLGSAVTVLSSDDPIRVFQRFATLDAVSSGRAEAILGRGSFTESFPLFGYSLEDYEQLFDEKLNLFAALRAEKPVTWSGSTRAGLANQAVYPTTDSGALTTWVGVGGHPQSVVRAAHYGLPLMLAIIGGSPAQFAPLADLYRRALAQFEQPDQPVGAHSPGHVAATDEQAMEELWPHYAAVQARIGRERGWAPMTRDQYTHQAGPDGALYVGSPQTVATKIAGTVRTLGLSRFDLKYSNGTLAHDKLMSSIELYGTQVAPMVREMLA</sequence>
<dbReference type="Gene3D" id="3.20.20.30">
    <property type="entry name" value="Luciferase-like domain"/>
    <property type="match status" value="1"/>
</dbReference>
<dbReference type="AlphaFoldDB" id="A0A6N7EH80"/>
<feature type="domain" description="Luciferase-like" evidence="4">
    <location>
        <begin position="94"/>
        <end position="377"/>
    </location>
</feature>
<dbReference type="InterPro" id="IPR050766">
    <property type="entry name" value="Bact_Lucif_Oxidored"/>
</dbReference>
<dbReference type="OrthoDB" id="9776438at2"/>
<evidence type="ECO:0000313" key="6">
    <source>
        <dbReference type="Proteomes" id="UP000437709"/>
    </source>
</evidence>
<dbReference type="PANTHER" id="PTHR30137:SF8">
    <property type="entry name" value="BLR5498 PROTEIN"/>
    <property type="match status" value="1"/>
</dbReference>
<dbReference type="InterPro" id="IPR022290">
    <property type="entry name" value="LLM_Atu2307-like"/>
</dbReference>
<dbReference type="Pfam" id="PF00296">
    <property type="entry name" value="Bac_luciferase"/>
    <property type="match status" value="1"/>
</dbReference>
<proteinExistence type="predicted"/>
<evidence type="ECO:0000313" key="5">
    <source>
        <dbReference type="EMBL" id="MPV36338.1"/>
    </source>
</evidence>
<gene>
    <name evidence="5" type="ORF">GB881_04610</name>
</gene>
<dbReference type="PANTHER" id="PTHR30137">
    <property type="entry name" value="LUCIFERASE-LIKE MONOOXYGENASE"/>
    <property type="match status" value="1"/>
</dbReference>
<keyword evidence="1" id="KW-0560">Oxidoreductase</keyword>
<dbReference type="Proteomes" id="UP000437709">
    <property type="component" value="Unassembled WGS sequence"/>
</dbReference>
<reference evidence="5 6" key="1">
    <citation type="submission" date="2019-10" db="EMBL/GenBank/DDBJ databases">
        <title>Georgenia wutianyii sp. nov. and Georgenia yuyongxinii sp. nov. isolated from plateau pika (Ochotona curzoniae) in the Qinghai-Tibet plateau of China.</title>
        <authorList>
            <person name="Tian Z."/>
        </authorList>
    </citation>
    <scope>NUCLEOTIDE SEQUENCE [LARGE SCALE GENOMIC DNA]</scope>
    <source>
        <strain evidence="5 6">JCM 19765</strain>
    </source>
</reference>
<dbReference type="NCBIfam" id="TIGR03858">
    <property type="entry name" value="LLM_2I7G"/>
    <property type="match status" value="1"/>
</dbReference>
<dbReference type="InterPro" id="IPR036661">
    <property type="entry name" value="Luciferase-like_sf"/>
</dbReference>
<evidence type="ECO:0000259" key="4">
    <source>
        <dbReference type="Pfam" id="PF00296"/>
    </source>
</evidence>
<dbReference type="EMBL" id="WHPC01000010">
    <property type="protein sequence ID" value="MPV36338.1"/>
    <property type="molecule type" value="Genomic_DNA"/>
</dbReference>
<dbReference type="InterPro" id="IPR011251">
    <property type="entry name" value="Luciferase-like_dom"/>
</dbReference>
<keyword evidence="6" id="KW-1185">Reference proteome</keyword>
<evidence type="ECO:0000256" key="3">
    <source>
        <dbReference type="SAM" id="MobiDB-lite"/>
    </source>
</evidence>
<evidence type="ECO:0000256" key="1">
    <source>
        <dbReference type="ARBA" id="ARBA00023002"/>
    </source>
</evidence>
<keyword evidence="2" id="KW-0503">Monooxygenase</keyword>
<protein>
    <submittedName>
        <fullName evidence="5">LLM class flavin-dependent oxidoreductase</fullName>
    </submittedName>
</protein>